<dbReference type="GO" id="GO:0005524">
    <property type="term" value="F:ATP binding"/>
    <property type="evidence" value="ECO:0007669"/>
    <property type="project" value="UniProtKB-KW"/>
</dbReference>
<dbReference type="InterPro" id="IPR011009">
    <property type="entry name" value="Kinase-like_dom_sf"/>
</dbReference>
<dbReference type="InterPro" id="IPR000719">
    <property type="entry name" value="Prot_kinase_dom"/>
</dbReference>
<evidence type="ECO:0000256" key="8">
    <source>
        <dbReference type="PIRSR" id="PIRSR630616-3"/>
    </source>
</evidence>
<evidence type="ECO:0000256" key="7">
    <source>
        <dbReference type="PIRSR" id="PIRSR630616-2"/>
    </source>
</evidence>
<name>A0A812QBH5_SYMPI</name>
<gene>
    <name evidence="10" type="primary">pknB</name>
    <name evidence="10" type="ORF">SPIL2461_LOCUS9171</name>
</gene>
<dbReference type="OrthoDB" id="418164at2759"/>
<keyword evidence="2" id="KW-0808">Transferase</keyword>
<feature type="cross-link" description="Glycyl lysine isopeptide (Lys-Gly) (interchain with G-Cter in SUMO2)" evidence="8">
    <location>
        <position position="31"/>
    </location>
</feature>
<dbReference type="SUPFAM" id="SSF56112">
    <property type="entry name" value="Protein kinase-like (PK-like)"/>
    <property type="match status" value="1"/>
</dbReference>
<reference evidence="10" key="1">
    <citation type="submission" date="2021-02" db="EMBL/GenBank/DDBJ databases">
        <authorList>
            <person name="Dougan E. K."/>
            <person name="Rhodes N."/>
            <person name="Thang M."/>
            <person name="Chan C."/>
        </authorList>
    </citation>
    <scope>NUCLEOTIDE SEQUENCE</scope>
</reference>
<keyword evidence="11" id="KW-1185">Reference proteome</keyword>
<proteinExistence type="predicted"/>
<feature type="active site" description="Proton acceptor" evidence="6">
    <location>
        <position position="29"/>
    </location>
</feature>
<keyword evidence="5 7" id="KW-0067">ATP-binding</keyword>
<dbReference type="PANTHER" id="PTHR24350">
    <property type="entry name" value="SERINE/THREONINE-PROTEIN KINASE IAL-RELATED"/>
    <property type="match status" value="1"/>
</dbReference>
<evidence type="ECO:0000259" key="9">
    <source>
        <dbReference type="PROSITE" id="PS50011"/>
    </source>
</evidence>
<dbReference type="AlphaFoldDB" id="A0A812QBH5"/>
<evidence type="ECO:0000256" key="6">
    <source>
        <dbReference type="PIRSR" id="PIRSR630616-1"/>
    </source>
</evidence>
<dbReference type="EMBL" id="CAJNIZ010015736">
    <property type="protein sequence ID" value="CAE7377256.1"/>
    <property type="molecule type" value="Genomic_DNA"/>
</dbReference>
<evidence type="ECO:0000256" key="4">
    <source>
        <dbReference type="ARBA" id="ARBA00022777"/>
    </source>
</evidence>
<feature type="binding site" evidence="7">
    <location>
        <begin position="33"/>
        <end position="34"/>
    </location>
    <ligand>
        <name>ATP</name>
        <dbReference type="ChEBI" id="CHEBI:30616"/>
    </ligand>
</feature>
<dbReference type="Gene3D" id="1.10.510.10">
    <property type="entry name" value="Transferase(Phosphotransferase) domain 1"/>
    <property type="match status" value="1"/>
</dbReference>
<evidence type="ECO:0000313" key="11">
    <source>
        <dbReference type="Proteomes" id="UP000649617"/>
    </source>
</evidence>
<keyword evidence="3 7" id="KW-0547">Nucleotide-binding</keyword>
<sequence>MKEADGAEVMLGLLSALAHVHSLGIVHRDVKCENILIAENRAVLADFGIAASLNDAKAMEKMLGYSKDSALPATRARHPGKQRAQRIGAKCPASCASKESWVSWLCRTRSSEAWNGVCMSSLSQLLLLFSVQNLRVRAHKLMAAISMKSVVAMV</sequence>
<dbReference type="GO" id="GO:0004674">
    <property type="term" value="F:protein serine/threonine kinase activity"/>
    <property type="evidence" value="ECO:0007669"/>
    <property type="project" value="UniProtKB-KW"/>
</dbReference>
<organism evidence="10 11">
    <name type="scientific">Symbiodinium pilosum</name>
    <name type="common">Dinoflagellate</name>
    <dbReference type="NCBI Taxonomy" id="2952"/>
    <lineage>
        <taxon>Eukaryota</taxon>
        <taxon>Sar</taxon>
        <taxon>Alveolata</taxon>
        <taxon>Dinophyceae</taxon>
        <taxon>Suessiales</taxon>
        <taxon>Symbiodiniaceae</taxon>
        <taxon>Symbiodinium</taxon>
    </lineage>
</organism>
<feature type="domain" description="Protein kinase" evidence="9">
    <location>
        <begin position="1"/>
        <end position="154"/>
    </location>
</feature>
<keyword evidence="4" id="KW-0418">Kinase</keyword>
<evidence type="ECO:0000256" key="3">
    <source>
        <dbReference type="ARBA" id="ARBA00022741"/>
    </source>
</evidence>
<keyword evidence="1" id="KW-0723">Serine/threonine-protein kinase</keyword>
<evidence type="ECO:0000256" key="2">
    <source>
        <dbReference type="ARBA" id="ARBA00022679"/>
    </source>
</evidence>
<accession>A0A812QBH5</accession>
<dbReference type="InterPro" id="IPR030616">
    <property type="entry name" value="Aur-like"/>
</dbReference>
<evidence type="ECO:0000313" key="10">
    <source>
        <dbReference type="EMBL" id="CAE7377256.1"/>
    </source>
</evidence>
<evidence type="ECO:0000256" key="1">
    <source>
        <dbReference type="ARBA" id="ARBA00022527"/>
    </source>
</evidence>
<dbReference type="PROSITE" id="PS00108">
    <property type="entry name" value="PROTEIN_KINASE_ST"/>
    <property type="match status" value="1"/>
</dbReference>
<dbReference type="InterPro" id="IPR008271">
    <property type="entry name" value="Ser/Thr_kinase_AS"/>
</dbReference>
<comment type="caution">
    <text evidence="10">The sequence shown here is derived from an EMBL/GenBank/DDBJ whole genome shotgun (WGS) entry which is preliminary data.</text>
</comment>
<evidence type="ECO:0000256" key="5">
    <source>
        <dbReference type="ARBA" id="ARBA00022840"/>
    </source>
</evidence>
<dbReference type="Pfam" id="PF00069">
    <property type="entry name" value="Pkinase"/>
    <property type="match status" value="1"/>
</dbReference>
<protein>
    <submittedName>
        <fullName evidence="10">PknB protein</fullName>
    </submittedName>
</protein>
<dbReference type="PROSITE" id="PS50011">
    <property type="entry name" value="PROTEIN_KINASE_DOM"/>
    <property type="match status" value="1"/>
</dbReference>
<dbReference type="Proteomes" id="UP000649617">
    <property type="component" value="Unassembled WGS sequence"/>
</dbReference>
<feature type="binding site" evidence="7">
    <location>
        <position position="46"/>
    </location>
    <ligand>
        <name>ATP</name>
        <dbReference type="ChEBI" id="CHEBI:30616"/>
    </ligand>
</feature>